<keyword evidence="8" id="KW-1185">Reference proteome</keyword>
<keyword evidence="4" id="KW-0175">Coiled coil</keyword>
<dbReference type="Pfam" id="PF00069">
    <property type="entry name" value="Pkinase"/>
    <property type="match status" value="1"/>
</dbReference>
<dbReference type="PROSITE" id="PS50011">
    <property type="entry name" value="PROTEIN_KINASE_DOM"/>
    <property type="match status" value="1"/>
</dbReference>
<dbReference type="PANTHER" id="PTHR24171:SF9">
    <property type="entry name" value="ANKYRIN REPEAT DOMAIN-CONTAINING PROTEIN 39"/>
    <property type="match status" value="1"/>
</dbReference>
<name>A0ABD0J3W7_9CAEN</name>
<dbReference type="InterPro" id="IPR002110">
    <property type="entry name" value="Ankyrin_rpt"/>
</dbReference>
<dbReference type="SMART" id="SM00248">
    <property type="entry name" value="ANK"/>
    <property type="match status" value="3"/>
</dbReference>
<feature type="domain" description="Protein kinase" evidence="6">
    <location>
        <begin position="719"/>
        <end position="1050"/>
    </location>
</feature>
<reference evidence="7 8" key="1">
    <citation type="journal article" date="2023" name="Sci. Data">
        <title>Genome assembly of the Korean intertidal mud-creeper Batillaria attramentaria.</title>
        <authorList>
            <person name="Patra A.K."/>
            <person name="Ho P.T."/>
            <person name="Jun S."/>
            <person name="Lee S.J."/>
            <person name="Kim Y."/>
            <person name="Won Y.J."/>
        </authorList>
    </citation>
    <scope>NUCLEOTIDE SEQUENCE [LARGE SCALE GENOMIC DNA]</scope>
    <source>
        <strain evidence="7">Wonlab-2016</strain>
    </source>
</reference>
<dbReference type="PANTHER" id="PTHR24171">
    <property type="entry name" value="ANKYRIN REPEAT DOMAIN-CONTAINING PROTEIN 39-RELATED"/>
    <property type="match status" value="1"/>
</dbReference>
<protein>
    <recommendedName>
        <fullName evidence="6">Protein kinase domain-containing protein</fullName>
    </recommendedName>
</protein>
<feature type="repeat" description="ANK" evidence="3">
    <location>
        <begin position="100"/>
        <end position="132"/>
    </location>
</feature>
<feature type="region of interest" description="Disordered" evidence="5">
    <location>
        <begin position="552"/>
        <end position="641"/>
    </location>
</feature>
<dbReference type="InterPro" id="IPR036770">
    <property type="entry name" value="Ankyrin_rpt-contain_sf"/>
</dbReference>
<keyword evidence="1" id="KW-0677">Repeat</keyword>
<dbReference type="SUPFAM" id="SSF48403">
    <property type="entry name" value="Ankyrin repeat"/>
    <property type="match status" value="1"/>
</dbReference>
<dbReference type="Pfam" id="PF12796">
    <property type="entry name" value="Ank_2"/>
    <property type="match status" value="1"/>
</dbReference>
<dbReference type="InterPro" id="IPR011009">
    <property type="entry name" value="Kinase-like_dom_sf"/>
</dbReference>
<dbReference type="Proteomes" id="UP001519460">
    <property type="component" value="Unassembled WGS sequence"/>
</dbReference>
<feature type="repeat" description="ANK" evidence="3">
    <location>
        <begin position="67"/>
        <end position="99"/>
    </location>
</feature>
<dbReference type="PROSITE" id="PS00108">
    <property type="entry name" value="PROTEIN_KINASE_ST"/>
    <property type="match status" value="1"/>
</dbReference>
<feature type="repeat" description="ANK" evidence="3">
    <location>
        <begin position="34"/>
        <end position="66"/>
    </location>
</feature>
<evidence type="ECO:0000256" key="4">
    <source>
        <dbReference type="SAM" id="Coils"/>
    </source>
</evidence>
<evidence type="ECO:0000313" key="8">
    <source>
        <dbReference type="Proteomes" id="UP001519460"/>
    </source>
</evidence>
<dbReference type="Gene3D" id="1.25.40.20">
    <property type="entry name" value="Ankyrin repeat-containing domain"/>
    <property type="match status" value="1"/>
</dbReference>
<dbReference type="Gene3D" id="1.10.510.10">
    <property type="entry name" value="Transferase(Phosphotransferase) domain 1"/>
    <property type="match status" value="1"/>
</dbReference>
<feature type="region of interest" description="Disordered" evidence="5">
    <location>
        <begin position="268"/>
        <end position="308"/>
    </location>
</feature>
<comment type="caution">
    <text evidence="7">The sequence shown here is derived from an EMBL/GenBank/DDBJ whole genome shotgun (WGS) entry which is preliminary data.</text>
</comment>
<proteinExistence type="predicted"/>
<feature type="coiled-coil region" evidence="4">
    <location>
        <begin position="402"/>
        <end position="492"/>
    </location>
</feature>
<feature type="region of interest" description="Disordered" evidence="5">
    <location>
        <begin position="320"/>
        <end position="388"/>
    </location>
</feature>
<dbReference type="AlphaFoldDB" id="A0ABD0J3W7"/>
<evidence type="ECO:0000256" key="3">
    <source>
        <dbReference type="PROSITE-ProRule" id="PRU00023"/>
    </source>
</evidence>
<dbReference type="PROSITE" id="PS50088">
    <property type="entry name" value="ANK_REPEAT"/>
    <property type="match status" value="3"/>
</dbReference>
<evidence type="ECO:0000256" key="2">
    <source>
        <dbReference type="ARBA" id="ARBA00023043"/>
    </source>
</evidence>
<evidence type="ECO:0000259" key="6">
    <source>
        <dbReference type="PROSITE" id="PS50011"/>
    </source>
</evidence>
<feature type="compositionally biased region" description="Basic and acidic residues" evidence="5">
    <location>
        <begin position="320"/>
        <end position="329"/>
    </location>
</feature>
<dbReference type="SMART" id="SM00220">
    <property type="entry name" value="S_TKc"/>
    <property type="match status" value="1"/>
</dbReference>
<keyword evidence="2 3" id="KW-0040">ANK repeat</keyword>
<organism evidence="7 8">
    <name type="scientific">Batillaria attramentaria</name>
    <dbReference type="NCBI Taxonomy" id="370345"/>
    <lineage>
        <taxon>Eukaryota</taxon>
        <taxon>Metazoa</taxon>
        <taxon>Spiralia</taxon>
        <taxon>Lophotrochozoa</taxon>
        <taxon>Mollusca</taxon>
        <taxon>Gastropoda</taxon>
        <taxon>Caenogastropoda</taxon>
        <taxon>Sorbeoconcha</taxon>
        <taxon>Cerithioidea</taxon>
        <taxon>Batillariidae</taxon>
        <taxon>Batillaria</taxon>
    </lineage>
</organism>
<accession>A0ABD0J3W7</accession>
<dbReference type="SUPFAM" id="SSF56112">
    <property type="entry name" value="Protein kinase-like (PK-like)"/>
    <property type="match status" value="1"/>
</dbReference>
<feature type="compositionally biased region" description="Pro residues" evidence="5">
    <location>
        <begin position="369"/>
        <end position="383"/>
    </location>
</feature>
<evidence type="ECO:0000256" key="5">
    <source>
        <dbReference type="SAM" id="MobiDB-lite"/>
    </source>
</evidence>
<evidence type="ECO:0000256" key="1">
    <source>
        <dbReference type="ARBA" id="ARBA00022737"/>
    </source>
</evidence>
<dbReference type="PROSITE" id="PS50297">
    <property type="entry name" value="ANK_REP_REGION"/>
    <property type="match status" value="3"/>
</dbReference>
<dbReference type="InterPro" id="IPR000719">
    <property type="entry name" value="Prot_kinase_dom"/>
</dbReference>
<dbReference type="EMBL" id="JACVVK020000663">
    <property type="protein sequence ID" value="KAK7458914.1"/>
    <property type="molecule type" value="Genomic_DNA"/>
</dbReference>
<feature type="compositionally biased region" description="Basic residues" evidence="5">
    <location>
        <begin position="284"/>
        <end position="293"/>
    </location>
</feature>
<evidence type="ECO:0000313" key="7">
    <source>
        <dbReference type="EMBL" id="KAK7458914.1"/>
    </source>
</evidence>
<dbReference type="InterPro" id="IPR008271">
    <property type="entry name" value="Ser/Thr_kinase_AS"/>
</dbReference>
<sequence length="1130" mass="124311">MSSDLLEAAKNGYYNQVLSLLSAGVDDVDARDKDRATPLYWSASRGHLQICQALVDAGCDVNAKVKWGSTALHAAADRGHADCLALLIQNGAEVNVQNERGDTALHLAAYRGFRGIVQHLVDCWADPFAKNSQSKTPLQEAQSQQHSGAAAVLQAYMEFLGYRPFVSLPTTAQSEIMEPAQESPVSVAAKSWPHFRSCPRYPPTDSPTQGEPAPRANTFPIMMNNLSPKNRPTRSHSSIVHYSGGEGGEAAVGGLVGSAAGPDFHGGMHRDGGEQAAVSQANPHYHHRHHHFQHTVSEPTESMDEYSDYTEQGVLRKDLGGRVNGESHQHRPGLNDAAPPCPQSPGHFRTNGIAPNGRVGVAANEEPFPRPGWPPRAVGPPHRPISTDSTSFLNKEDLAMFAESLQLEVVNLRDSLASREKEVKELQGMVSSLERQNASLQQVVLGKQHALDEMLSVKDRELSDLRRRVGALEKQNANLQQAITTKQKASEEIFTMKESDLYELHRKVSTLERLNASLEQVIVNKQDMLKSTMASKDHELSELRQKLITLEKQVGSSSSQRQRQAVPLASGFDPRYFGKPGKPGNLLDDLTPRSAAGQPADDPDRAHLIPPAHHNSMSRSLAHAGDAPASQTSVPHESPKMCHLPHGPSALPSKCFPAGAGADSTLGGAGDATQELDKSLRSRVAAMYQDDVGQGKLDADGREWSVERDYSLQDDKPVNCQADGQRKGSCSLVFRIKHKGRRYVLKMLMNLINLHYDAHSLGRSLDAHLLQNFGAEFHAPLLLHAHPNIVRVRHHYQGDTTHFRSYLPLLVPSTLDVPIDMARRTTFLVMDEYPQTLQSFVGRVRGGNPDAMALRGGHSDVTAALPEQFLLHLLYQLLSAVEYLQRHHVVHRDIKADNVFLDWRLRPVLGDFGFARTLCGYQGEAIPFTDRDQVFAGNPHAWAPELSRFNKSGPPTLPQPMSLEQVYSKSDEFAVGRMFYSLLRPAWEDEHSSHFPVSSQVQPHYPDSAIPTLPHPLTPALGHVLSQLVLDDPARRPSVKQAVRSAGVLLCRPKPGEVTSLGTAEVYCRAHLLKLVDSSKPRPSPLDEGTLSIAESLAANQNQLEANFLLSLSYKEFWETLSDFQRLSLL</sequence>
<dbReference type="Pfam" id="PF00023">
    <property type="entry name" value="Ank"/>
    <property type="match status" value="1"/>
</dbReference>
<gene>
    <name evidence="7" type="ORF">BaRGS_00039088</name>
</gene>